<keyword evidence="10" id="KW-0234">DNA repair</keyword>
<dbReference type="PANTHER" id="PTHR19306:SF6">
    <property type="entry name" value="STRUCTURAL MAINTENANCE OF CHROMOSOMES PROTEIN 6"/>
    <property type="match status" value="1"/>
</dbReference>
<evidence type="ECO:0000256" key="7">
    <source>
        <dbReference type="ARBA" id="ARBA00022840"/>
    </source>
</evidence>
<evidence type="ECO:0000256" key="11">
    <source>
        <dbReference type="ARBA" id="ARBA00023242"/>
    </source>
</evidence>
<keyword evidence="7" id="KW-0067">ATP-binding</keyword>
<organism evidence="13 14">
    <name type="scientific">Halocaridina rubra</name>
    <name type="common">Hawaiian red shrimp</name>
    <dbReference type="NCBI Taxonomy" id="373956"/>
    <lineage>
        <taxon>Eukaryota</taxon>
        <taxon>Metazoa</taxon>
        <taxon>Ecdysozoa</taxon>
        <taxon>Arthropoda</taxon>
        <taxon>Crustacea</taxon>
        <taxon>Multicrustacea</taxon>
        <taxon>Malacostraca</taxon>
        <taxon>Eumalacostraca</taxon>
        <taxon>Eucarida</taxon>
        <taxon>Decapoda</taxon>
        <taxon>Pleocyemata</taxon>
        <taxon>Caridea</taxon>
        <taxon>Atyoidea</taxon>
        <taxon>Atyidae</taxon>
        <taxon>Halocaridina</taxon>
    </lineage>
</organism>
<keyword evidence="5" id="KW-0547">Nucleotide-binding</keyword>
<name>A0AAN8WEM8_HALRR</name>
<evidence type="ECO:0000256" key="10">
    <source>
        <dbReference type="ARBA" id="ARBA00023204"/>
    </source>
</evidence>
<evidence type="ECO:0008006" key="15">
    <source>
        <dbReference type="Google" id="ProtNLM"/>
    </source>
</evidence>
<dbReference type="PANTHER" id="PTHR19306">
    <property type="entry name" value="STRUCTURAL MAINTENANCE OF CHROMOSOMES 5,6 SMC5, SMC6"/>
    <property type="match status" value="1"/>
</dbReference>
<keyword evidence="9" id="KW-0233">DNA recombination</keyword>
<evidence type="ECO:0000256" key="2">
    <source>
        <dbReference type="ARBA" id="ARBA00004286"/>
    </source>
</evidence>
<evidence type="ECO:0000313" key="13">
    <source>
        <dbReference type="EMBL" id="KAK7039128.1"/>
    </source>
</evidence>
<protein>
    <recommendedName>
        <fullName evidence="15">RecF/RecN/SMC N-terminal domain-containing protein</fullName>
    </recommendedName>
</protein>
<accession>A0AAN8WEM8</accession>
<evidence type="ECO:0000256" key="1">
    <source>
        <dbReference type="ARBA" id="ARBA00004123"/>
    </source>
</evidence>
<feature type="region of interest" description="Disordered" evidence="12">
    <location>
        <begin position="71"/>
        <end position="95"/>
    </location>
</feature>
<reference evidence="13 14" key="1">
    <citation type="submission" date="2023-11" db="EMBL/GenBank/DDBJ databases">
        <title>Halocaridina rubra genome assembly.</title>
        <authorList>
            <person name="Smith C."/>
        </authorList>
    </citation>
    <scope>NUCLEOTIDE SEQUENCE [LARGE SCALE GENOMIC DNA]</scope>
    <source>
        <strain evidence="13">EP-1</strain>
        <tissue evidence="13">Whole</tissue>
    </source>
</reference>
<dbReference type="SUPFAM" id="SSF52540">
    <property type="entry name" value="P-loop containing nucleoside triphosphate hydrolases"/>
    <property type="match status" value="1"/>
</dbReference>
<dbReference type="GO" id="GO:0003684">
    <property type="term" value="F:damaged DNA binding"/>
    <property type="evidence" value="ECO:0007669"/>
    <property type="project" value="TreeGrafter"/>
</dbReference>
<evidence type="ECO:0000256" key="3">
    <source>
        <dbReference type="ARBA" id="ARBA00006793"/>
    </source>
</evidence>
<dbReference type="GO" id="GO:0005524">
    <property type="term" value="F:ATP binding"/>
    <property type="evidence" value="ECO:0007669"/>
    <property type="project" value="UniProtKB-KW"/>
</dbReference>
<keyword evidence="14" id="KW-1185">Reference proteome</keyword>
<sequence length="182" mass="20949">MEKSRYENLAAVLTKINNCLQEREEKVRRFRKVLSIWIKASFKEALNIRNLDGKATFDFEKETLTLLAQKRRAGTASDPMRLSSQSKRDQQQSVSMMSGGKRSFATVAFILALWEVIHSPVRILDEFDVDIVSRRQSLDMMLTGAKPNVQYLFLTSLEINRSDYSVNLNVLRMPDPERKSST</sequence>
<evidence type="ECO:0000256" key="9">
    <source>
        <dbReference type="ARBA" id="ARBA00023172"/>
    </source>
</evidence>
<comment type="caution">
    <text evidence="13">The sequence shown here is derived from an EMBL/GenBank/DDBJ whole genome shotgun (WGS) entry which is preliminary data.</text>
</comment>
<proteinExistence type="inferred from homology"/>
<keyword evidence="8" id="KW-0175">Coiled coil</keyword>
<keyword evidence="11" id="KW-0539">Nucleus</keyword>
<evidence type="ECO:0000256" key="12">
    <source>
        <dbReference type="SAM" id="MobiDB-lite"/>
    </source>
</evidence>
<dbReference type="GO" id="GO:0000724">
    <property type="term" value="P:double-strand break repair via homologous recombination"/>
    <property type="evidence" value="ECO:0007669"/>
    <property type="project" value="TreeGrafter"/>
</dbReference>
<gene>
    <name evidence="13" type="ORF">SK128_008976</name>
</gene>
<dbReference type="GO" id="GO:0003697">
    <property type="term" value="F:single-stranded DNA binding"/>
    <property type="evidence" value="ECO:0007669"/>
    <property type="project" value="TreeGrafter"/>
</dbReference>
<keyword evidence="4" id="KW-0158">Chromosome</keyword>
<dbReference type="GO" id="GO:0005634">
    <property type="term" value="C:nucleus"/>
    <property type="evidence" value="ECO:0007669"/>
    <property type="project" value="UniProtKB-SubCell"/>
</dbReference>
<dbReference type="EMBL" id="JAXCGZ010022015">
    <property type="protein sequence ID" value="KAK7039128.1"/>
    <property type="molecule type" value="Genomic_DNA"/>
</dbReference>
<keyword evidence="6" id="KW-0227">DNA damage</keyword>
<evidence type="ECO:0000256" key="8">
    <source>
        <dbReference type="ARBA" id="ARBA00023054"/>
    </source>
</evidence>
<evidence type="ECO:0000313" key="14">
    <source>
        <dbReference type="Proteomes" id="UP001381693"/>
    </source>
</evidence>
<comment type="similarity">
    <text evidence="3">Belongs to the SMC family. SMC6 subfamily.</text>
</comment>
<evidence type="ECO:0000256" key="5">
    <source>
        <dbReference type="ARBA" id="ARBA00022741"/>
    </source>
</evidence>
<dbReference type="GO" id="GO:0035861">
    <property type="term" value="C:site of double-strand break"/>
    <property type="evidence" value="ECO:0007669"/>
    <property type="project" value="TreeGrafter"/>
</dbReference>
<evidence type="ECO:0000256" key="4">
    <source>
        <dbReference type="ARBA" id="ARBA00022454"/>
    </source>
</evidence>
<evidence type="ECO:0000256" key="6">
    <source>
        <dbReference type="ARBA" id="ARBA00022763"/>
    </source>
</evidence>
<dbReference type="Gene3D" id="3.40.50.300">
    <property type="entry name" value="P-loop containing nucleotide triphosphate hydrolases"/>
    <property type="match status" value="1"/>
</dbReference>
<dbReference type="InterPro" id="IPR027417">
    <property type="entry name" value="P-loop_NTPase"/>
</dbReference>
<dbReference type="Proteomes" id="UP001381693">
    <property type="component" value="Unassembled WGS sequence"/>
</dbReference>
<dbReference type="AlphaFoldDB" id="A0AAN8WEM8"/>
<comment type="subcellular location">
    <subcellularLocation>
        <location evidence="2">Chromosome</location>
    </subcellularLocation>
    <subcellularLocation>
        <location evidence="1">Nucleus</location>
    </subcellularLocation>
</comment>
<dbReference type="GO" id="GO:0030915">
    <property type="term" value="C:Smc5-Smc6 complex"/>
    <property type="evidence" value="ECO:0007669"/>
    <property type="project" value="TreeGrafter"/>
</dbReference>